<evidence type="ECO:0000313" key="2">
    <source>
        <dbReference type="EMBL" id="MCT8331297.1"/>
    </source>
</evidence>
<dbReference type="PANTHER" id="PTHR35813:SF1">
    <property type="entry name" value="INNER MEMBRANE PROTEIN YBAN"/>
    <property type="match status" value="1"/>
</dbReference>
<proteinExistence type="predicted"/>
<comment type="caution">
    <text evidence="2">The sequence shown here is derived from an EMBL/GenBank/DDBJ whole genome shotgun (WGS) entry which is preliminary data.</text>
</comment>
<dbReference type="InterPro" id="IPR007401">
    <property type="entry name" value="DUF454"/>
</dbReference>
<sequence length="117" mass="12742">MRPLWLVSGLTALALGLIGLFLPLLPTVPFLLLSAFCFARSSRRLHTWLVHHETLGPPIRDWQERGAVSRRAKVFATASVLAALALSWQLGFGVPVLVVQAAALSGVMAFLWSRPDA</sequence>
<dbReference type="PIRSF" id="PIRSF016789">
    <property type="entry name" value="DUF454"/>
    <property type="match status" value="1"/>
</dbReference>
<accession>A0ABT2NQU2</accession>
<protein>
    <submittedName>
        <fullName evidence="2">YbaN family protein</fullName>
    </submittedName>
</protein>
<organism evidence="2 3">
    <name type="scientific">Albidovulum sediminis</name>
    <dbReference type="NCBI Taxonomy" id="3066345"/>
    <lineage>
        <taxon>Bacteria</taxon>
        <taxon>Pseudomonadati</taxon>
        <taxon>Pseudomonadota</taxon>
        <taxon>Alphaproteobacteria</taxon>
        <taxon>Rhodobacterales</taxon>
        <taxon>Paracoccaceae</taxon>
        <taxon>Albidovulum</taxon>
    </lineage>
</organism>
<gene>
    <name evidence="2" type="ORF">N5I32_17395</name>
</gene>
<keyword evidence="1" id="KW-1133">Transmembrane helix</keyword>
<reference evidence="3" key="1">
    <citation type="submission" date="2023-07" db="EMBL/GenBank/DDBJ databases">
        <title>Defluviimonas sediminis sp. nov., isolated from mangrove sediment.</title>
        <authorList>
            <person name="Liu L."/>
            <person name="Li J."/>
            <person name="Huang Y."/>
            <person name="Pan J."/>
            <person name="Li M."/>
        </authorList>
    </citation>
    <scope>NUCLEOTIDE SEQUENCE [LARGE SCALE GENOMIC DNA]</scope>
    <source>
        <strain evidence="3">FT324</strain>
    </source>
</reference>
<dbReference type="RefSeq" id="WP_261497329.1">
    <property type="nucleotide sequence ID" value="NZ_JAOCQF010000003.1"/>
</dbReference>
<dbReference type="PANTHER" id="PTHR35813">
    <property type="entry name" value="INNER MEMBRANE PROTEIN YBAN"/>
    <property type="match status" value="1"/>
</dbReference>
<keyword evidence="3" id="KW-1185">Reference proteome</keyword>
<evidence type="ECO:0000313" key="3">
    <source>
        <dbReference type="Proteomes" id="UP001205601"/>
    </source>
</evidence>
<keyword evidence="1" id="KW-0472">Membrane</keyword>
<keyword evidence="1" id="KW-0812">Transmembrane</keyword>
<name>A0ABT2NQU2_9RHOB</name>
<dbReference type="EMBL" id="JAOCQF010000003">
    <property type="protein sequence ID" value="MCT8331297.1"/>
    <property type="molecule type" value="Genomic_DNA"/>
</dbReference>
<feature type="transmembrane region" description="Helical" evidence="1">
    <location>
        <begin position="12"/>
        <end position="39"/>
    </location>
</feature>
<dbReference type="Pfam" id="PF04304">
    <property type="entry name" value="DUF454"/>
    <property type="match status" value="1"/>
</dbReference>
<dbReference type="Proteomes" id="UP001205601">
    <property type="component" value="Unassembled WGS sequence"/>
</dbReference>
<evidence type="ECO:0000256" key="1">
    <source>
        <dbReference type="SAM" id="Phobius"/>
    </source>
</evidence>